<evidence type="ECO:0000313" key="1">
    <source>
        <dbReference type="EMBL" id="KAJ9051663.1"/>
    </source>
</evidence>
<accession>A0ACC2RNK5</accession>
<sequence>MLVMSYGQPKVANQVFVNYFRSFGFPYMSIVNQGDWIAHLRSSVLVHIGNEIHVRSNVPWQCRNRFSADPKCSSQHWVWPNPRPHLTVGTAQIGIDGC</sequence>
<dbReference type="Proteomes" id="UP001165960">
    <property type="component" value="Unassembled WGS sequence"/>
</dbReference>
<proteinExistence type="predicted"/>
<comment type="caution">
    <text evidence="1">The sequence shown here is derived from an EMBL/GenBank/DDBJ whole genome shotgun (WGS) entry which is preliminary data.</text>
</comment>
<evidence type="ECO:0000313" key="2">
    <source>
        <dbReference type="Proteomes" id="UP001165960"/>
    </source>
</evidence>
<reference evidence="1" key="1">
    <citation type="submission" date="2022-04" db="EMBL/GenBank/DDBJ databases">
        <title>Genome of the entomopathogenic fungus Entomophthora muscae.</title>
        <authorList>
            <person name="Elya C."/>
            <person name="Lovett B.R."/>
            <person name="Lee E."/>
            <person name="Macias A.M."/>
            <person name="Hajek A.E."/>
            <person name="De Bivort B.L."/>
            <person name="Kasson M.T."/>
            <person name="De Fine Licht H.H."/>
            <person name="Stajich J.E."/>
        </authorList>
    </citation>
    <scope>NUCLEOTIDE SEQUENCE</scope>
    <source>
        <strain evidence="1">Berkeley</strain>
    </source>
</reference>
<dbReference type="EMBL" id="QTSX02007105">
    <property type="protein sequence ID" value="KAJ9051663.1"/>
    <property type="molecule type" value="Genomic_DNA"/>
</dbReference>
<gene>
    <name evidence="1" type="ORF">DSO57_1002363</name>
</gene>
<protein>
    <submittedName>
        <fullName evidence="1">Uncharacterized protein</fullName>
    </submittedName>
</protein>
<organism evidence="1 2">
    <name type="scientific">Entomophthora muscae</name>
    <dbReference type="NCBI Taxonomy" id="34485"/>
    <lineage>
        <taxon>Eukaryota</taxon>
        <taxon>Fungi</taxon>
        <taxon>Fungi incertae sedis</taxon>
        <taxon>Zoopagomycota</taxon>
        <taxon>Entomophthoromycotina</taxon>
        <taxon>Entomophthoromycetes</taxon>
        <taxon>Entomophthorales</taxon>
        <taxon>Entomophthoraceae</taxon>
        <taxon>Entomophthora</taxon>
    </lineage>
</organism>
<keyword evidence="2" id="KW-1185">Reference proteome</keyword>
<name>A0ACC2RNK5_9FUNG</name>